<dbReference type="PANTHER" id="PTHR35385">
    <property type="entry name" value="PROTEIN B, PUTATIVE-RELATED-RELATED"/>
    <property type="match status" value="1"/>
</dbReference>
<evidence type="ECO:0000313" key="2">
    <source>
        <dbReference type="EMBL" id="JAR87944.1"/>
    </source>
</evidence>
<dbReference type="PANTHER" id="PTHR35385:SF2">
    <property type="entry name" value="PROTEIN B, PUTATIVE-RELATED"/>
    <property type="match status" value="1"/>
</dbReference>
<name>A0A147BB09_IXORI</name>
<accession>A0A147BB09</accession>
<dbReference type="InterPro" id="IPR018289">
    <property type="entry name" value="MULE_transposase_dom"/>
</dbReference>
<feature type="non-terminal residue" evidence="2">
    <location>
        <position position="399"/>
    </location>
</feature>
<feature type="non-terminal residue" evidence="2">
    <location>
        <position position="1"/>
    </location>
</feature>
<reference evidence="2" key="1">
    <citation type="journal article" date="2018" name="PLoS Negl. Trop. Dis.">
        <title>Sialome diversity of ticks revealed by RNAseq of single tick salivary glands.</title>
        <authorList>
            <person name="Perner J."/>
            <person name="Kropackova S."/>
            <person name="Kopacek P."/>
            <person name="Ribeiro J.M."/>
        </authorList>
    </citation>
    <scope>NUCLEOTIDE SEQUENCE</scope>
    <source>
        <strain evidence="2">Siblings of single egg batch collected in Ceske Budejovice</strain>
        <tissue evidence="2">Salivary glands</tissue>
    </source>
</reference>
<protein>
    <recommendedName>
        <fullName evidence="1">MULE transposase domain-containing protein</fullName>
    </recommendedName>
</protein>
<evidence type="ECO:0000259" key="1">
    <source>
        <dbReference type="Pfam" id="PF10551"/>
    </source>
</evidence>
<dbReference type="AlphaFoldDB" id="A0A147BB09"/>
<proteinExistence type="predicted"/>
<organism evidence="2">
    <name type="scientific">Ixodes ricinus</name>
    <name type="common">Common tick</name>
    <name type="synonym">Acarus ricinus</name>
    <dbReference type="NCBI Taxonomy" id="34613"/>
    <lineage>
        <taxon>Eukaryota</taxon>
        <taxon>Metazoa</taxon>
        <taxon>Ecdysozoa</taxon>
        <taxon>Arthropoda</taxon>
        <taxon>Chelicerata</taxon>
        <taxon>Arachnida</taxon>
        <taxon>Acari</taxon>
        <taxon>Parasitiformes</taxon>
        <taxon>Ixodida</taxon>
        <taxon>Ixodoidea</taxon>
        <taxon>Ixodidae</taxon>
        <taxon>Ixodinae</taxon>
        <taxon>Ixodes</taxon>
    </lineage>
</organism>
<feature type="domain" description="MULE transposase" evidence="1">
    <location>
        <begin position="136"/>
        <end position="212"/>
    </location>
</feature>
<sequence length="399" mass="44564">TKEEFFGYFNDGMGTTEAMRLHESKLSVKEDGPMLPANGAINPQARTVYYWHDLWRREHFGSSVDPVKKIQEKIPLYASHGIDVKVQTEEGTPWAVLVVTPIMRRMQEHNSACEVIFIDSTSSCDAGQSTTTVLLAATKAGAIPIAVLIHNSQSTDGYCAAFGLLKASYPLCCGGLHTPAAFMTDNSSAEKAALRTTWPGATQLLCHFHVAQAEWRWLTSKENGVDKKERRQLMSAFQEILYADTAEKLAEAKQKLECVPHARYIERVQDFLEKEQEWVLLYRKSITTRGHNTNNFAEACIHILKDIVLCRTRAFNAAGLVDFVAHVWELYFQGRLLKHANNRVAGHNLFYEKLLKKMPEETTILTDGDGIYTVTSATDNAKTYEVLPGVGLCTCRAGG</sequence>
<dbReference type="EMBL" id="GEGO01007460">
    <property type="protein sequence ID" value="JAR87944.1"/>
    <property type="molecule type" value="Transcribed_RNA"/>
</dbReference>
<dbReference type="Pfam" id="PF10551">
    <property type="entry name" value="MULE"/>
    <property type="match status" value="1"/>
</dbReference>